<keyword evidence="10" id="KW-0325">Glycoprotein</keyword>
<keyword evidence="3" id="KW-0964">Secreted</keyword>
<sequence>MLAPLVHCFSFAELSTDLTTDEENRIYGGSNADMAKNLYVASLHDNGTDSQPFCGGTLIAPEFILTAGHCLEARMYDVYASLGSKYSMGGGSRKSEMTRVVRAFRHPSYDLSEGTITRDVALLKLETRSTIKPAILADADGSDDKPGRMATVLGWGLINNETFSDILQAVDVEVITNAKCVELGLANITSIDESVICAGIEKGKDACGGDSGGPLLVNGVLVGVVSSGSGTCGTTPGTYARVSYVMDFINDVLAGKSIGDISELLTAGYSRLEQ</sequence>
<protein>
    <submittedName>
        <fullName evidence="13">Serine protease trypsin-like protein</fullName>
    </submittedName>
</protein>
<evidence type="ECO:0000256" key="3">
    <source>
        <dbReference type="ARBA" id="ARBA00022525"/>
    </source>
</evidence>
<evidence type="ECO:0000259" key="12">
    <source>
        <dbReference type="PROSITE" id="PS50240"/>
    </source>
</evidence>
<dbReference type="GO" id="GO:0004252">
    <property type="term" value="F:serine-type endopeptidase activity"/>
    <property type="evidence" value="ECO:0007669"/>
    <property type="project" value="InterPro"/>
</dbReference>
<evidence type="ECO:0000256" key="4">
    <source>
        <dbReference type="ARBA" id="ARBA00022670"/>
    </source>
</evidence>
<evidence type="ECO:0000313" key="14">
    <source>
        <dbReference type="Proteomes" id="UP000198211"/>
    </source>
</evidence>
<dbReference type="GO" id="GO:0006508">
    <property type="term" value="P:proteolysis"/>
    <property type="evidence" value="ECO:0007669"/>
    <property type="project" value="UniProtKB-KW"/>
</dbReference>
<dbReference type="PRINTS" id="PR00722">
    <property type="entry name" value="CHYMOTRYPSIN"/>
</dbReference>
<dbReference type="PROSITE" id="PS50240">
    <property type="entry name" value="TRYPSIN_DOM"/>
    <property type="match status" value="1"/>
</dbReference>
<dbReference type="InterPro" id="IPR001314">
    <property type="entry name" value="Peptidase_S1A"/>
</dbReference>
<evidence type="ECO:0000256" key="6">
    <source>
        <dbReference type="ARBA" id="ARBA00022801"/>
    </source>
</evidence>
<dbReference type="Proteomes" id="UP000198211">
    <property type="component" value="Unassembled WGS sequence"/>
</dbReference>
<proteinExistence type="inferred from homology"/>
<organism evidence="13 14">
    <name type="scientific">Phytophthora megakarya</name>
    <dbReference type="NCBI Taxonomy" id="4795"/>
    <lineage>
        <taxon>Eukaryota</taxon>
        <taxon>Sar</taxon>
        <taxon>Stramenopiles</taxon>
        <taxon>Oomycota</taxon>
        <taxon>Peronosporomycetes</taxon>
        <taxon>Peronosporales</taxon>
        <taxon>Peronosporaceae</taxon>
        <taxon>Phytophthora</taxon>
    </lineage>
</organism>
<dbReference type="InterPro" id="IPR033116">
    <property type="entry name" value="TRYPSIN_SER"/>
</dbReference>
<dbReference type="OrthoDB" id="122635at2759"/>
<dbReference type="EMBL" id="NBNE01000810">
    <property type="protein sequence ID" value="OWZ17115.1"/>
    <property type="molecule type" value="Genomic_DNA"/>
</dbReference>
<dbReference type="FunFam" id="2.40.10.10:FF:000036">
    <property type="entry name" value="Trypsin beta"/>
    <property type="match status" value="1"/>
</dbReference>
<dbReference type="InterPro" id="IPR050430">
    <property type="entry name" value="Peptidase_S1"/>
</dbReference>
<dbReference type="AlphaFoldDB" id="A0A225WHM1"/>
<evidence type="ECO:0000256" key="8">
    <source>
        <dbReference type="ARBA" id="ARBA00023026"/>
    </source>
</evidence>
<dbReference type="CDD" id="cd00190">
    <property type="entry name" value="Tryp_SPc"/>
    <property type="match status" value="1"/>
</dbReference>
<dbReference type="InterPro" id="IPR043504">
    <property type="entry name" value="Peptidase_S1_PA_chymotrypsin"/>
</dbReference>
<dbReference type="InterPro" id="IPR009003">
    <property type="entry name" value="Peptidase_S1_PA"/>
</dbReference>
<dbReference type="PROSITE" id="PS00135">
    <property type="entry name" value="TRYPSIN_SER"/>
    <property type="match status" value="1"/>
</dbReference>
<dbReference type="SUPFAM" id="SSF50494">
    <property type="entry name" value="Trypsin-like serine proteases"/>
    <property type="match status" value="1"/>
</dbReference>
<dbReference type="PROSITE" id="PS00134">
    <property type="entry name" value="TRYPSIN_HIS"/>
    <property type="match status" value="1"/>
</dbReference>
<reference evidence="14" key="1">
    <citation type="submission" date="2017-03" db="EMBL/GenBank/DDBJ databases">
        <title>Phytopthora megakarya and P. palmivora, two closely related causual agents of cacao black pod achieved similar genome size and gene model numbers by different mechanisms.</title>
        <authorList>
            <person name="Ali S."/>
            <person name="Shao J."/>
            <person name="Larry D.J."/>
            <person name="Kronmiller B."/>
            <person name="Shen D."/>
            <person name="Strem M.D."/>
            <person name="Melnick R.L."/>
            <person name="Guiltinan M.J."/>
            <person name="Tyler B.M."/>
            <person name="Meinhardt L.W."/>
            <person name="Bailey B.A."/>
        </authorList>
    </citation>
    <scope>NUCLEOTIDE SEQUENCE [LARGE SCALE GENOMIC DNA]</scope>
    <source>
        <strain evidence="14">zdho120</strain>
    </source>
</reference>
<evidence type="ECO:0000256" key="9">
    <source>
        <dbReference type="ARBA" id="ARBA00023157"/>
    </source>
</evidence>
<keyword evidence="9" id="KW-1015">Disulfide bond</keyword>
<comment type="caution">
    <text evidence="13">The sequence shown here is derived from an EMBL/GenBank/DDBJ whole genome shotgun (WGS) entry which is preliminary data.</text>
</comment>
<evidence type="ECO:0000256" key="2">
    <source>
        <dbReference type="ARBA" id="ARBA00007664"/>
    </source>
</evidence>
<evidence type="ECO:0000256" key="7">
    <source>
        <dbReference type="ARBA" id="ARBA00022825"/>
    </source>
</evidence>
<evidence type="ECO:0000256" key="10">
    <source>
        <dbReference type="ARBA" id="ARBA00023180"/>
    </source>
</evidence>
<feature type="domain" description="Peptidase S1" evidence="12">
    <location>
        <begin position="26"/>
        <end position="254"/>
    </location>
</feature>
<dbReference type="PANTHER" id="PTHR24276">
    <property type="entry name" value="POLYSERASE-RELATED"/>
    <property type="match status" value="1"/>
</dbReference>
<comment type="subcellular location">
    <subcellularLocation>
        <location evidence="1">Secreted</location>
    </subcellularLocation>
</comment>
<dbReference type="GO" id="GO:0005576">
    <property type="term" value="C:extracellular region"/>
    <property type="evidence" value="ECO:0007669"/>
    <property type="project" value="UniProtKB-SubCell"/>
</dbReference>
<keyword evidence="4 11" id="KW-0645">Protease</keyword>
<dbReference type="InterPro" id="IPR001254">
    <property type="entry name" value="Trypsin_dom"/>
</dbReference>
<name>A0A225WHM1_9STRA</name>
<evidence type="ECO:0000256" key="11">
    <source>
        <dbReference type="RuleBase" id="RU363034"/>
    </source>
</evidence>
<dbReference type="STRING" id="4795.A0A225WHM1"/>
<dbReference type="Gene3D" id="2.40.10.10">
    <property type="entry name" value="Trypsin-like serine proteases"/>
    <property type="match status" value="1"/>
</dbReference>
<accession>A0A225WHM1</accession>
<evidence type="ECO:0000313" key="13">
    <source>
        <dbReference type="EMBL" id="OWZ17115.1"/>
    </source>
</evidence>
<dbReference type="SMART" id="SM00020">
    <property type="entry name" value="Tryp_SPc"/>
    <property type="match status" value="1"/>
</dbReference>
<comment type="similarity">
    <text evidence="2">Belongs to the peptidase S1 family.</text>
</comment>
<keyword evidence="5" id="KW-0732">Signal</keyword>
<keyword evidence="8" id="KW-0843">Virulence</keyword>
<evidence type="ECO:0000256" key="1">
    <source>
        <dbReference type="ARBA" id="ARBA00004613"/>
    </source>
</evidence>
<keyword evidence="7 11" id="KW-0720">Serine protease</keyword>
<keyword evidence="14" id="KW-1185">Reference proteome</keyword>
<evidence type="ECO:0000256" key="5">
    <source>
        <dbReference type="ARBA" id="ARBA00022729"/>
    </source>
</evidence>
<dbReference type="PANTHER" id="PTHR24276:SF98">
    <property type="entry name" value="FI18310P1-RELATED"/>
    <property type="match status" value="1"/>
</dbReference>
<dbReference type="Pfam" id="PF00089">
    <property type="entry name" value="Trypsin"/>
    <property type="match status" value="1"/>
</dbReference>
<dbReference type="InterPro" id="IPR018114">
    <property type="entry name" value="TRYPSIN_HIS"/>
</dbReference>
<keyword evidence="6 11" id="KW-0378">Hydrolase</keyword>
<gene>
    <name evidence="13" type="ORF">PHMEG_0008989</name>
</gene>